<dbReference type="EMBL" id="CP070608">
    <property type="protein sequence ID" value="QSE97702.1"/>
    <property type="molecule type" value="Genomic_DNA"/>
</dbReference>
<evidence type="ECO:0000256" key="1">
    <source>
        <dbReference type="SAM" id="SignalP"/>
    </source>
</evidence>
<feature type="chain" id="PRO_5037378144" evidence="1">
    <location>
        <begin position="20"/>
        <end position="333"/>
    </location>
</feature>
<sequence>MKKICILLFAALIYSGVQAQKITEKEVDGNGSFKGKQFKKAPKRIYINSFNVYFQVFGSARANTTGGESLGRLKGNTNVAMGVFLDGVDNADFKELTNKVYDRYVSNLKNLGYEIISADEAGKTEELSDWVRKEGGEINAAQSVGFVKVTPENYAYYVKRETKKGKEKSGTFGNTGVLSKQMNDAVIADVNMTFYFVQMKTYDNEILGYSQVTGKPNFHMPRLLGDINNQVLTSANYAFGKNLTAPEAAINTTIKKGIWSDKPVFDSKMKFKESAVAGSKAIPDYAAIIFVNNANMSASHYMPCDAELYKAETERMMNEFLDVSLSRLSENLN</sequence>
<dbReference type="AlphaFoldDB" id="A0A974WI79"/>
<dbReference type="KEGG" id="fuv:JR347_01030"/>
<evidence type="ECO:0000313" key="3">
    <source>
        <dbReference type="Proteomes" id="UP000662783"/>
    </source>
</evidence>
<dbReference type="RefSeq" id="WP_205722211.1">
    <property type="nucleotide sequence ID" value="NZ_CP070608.1"/>
</dbReference>
<reference evidence="2" key="1">
    <citation type="submission" date="2021-02" db="EMBL/GenBank/DDBJ databases">
        <title>Fulvivirga sp. S481 isolated from sea water.</title>
        <authorList>
            <person name="Bae S.S."/>
            <person name="Baek K."/>
        </authorList>
    </citation>
    <scope>NUCLEOTIDE SEQUENCE</scope>
    <source>
        <strain evidence="2">S481</strain>
    </source>
</reference>
<evidence type="ECO:0000313" key="2">
    <source>
        <dbReference type="EMBL" id="QSE97702.1"/>
    </source>
</evidence>
<proteinExistence type="predicted"/>
<gene>
    <name evidence="2" type="ORF">JR347_01030</name>
</gene>
<organism evidence="2 3">
    <name type="scientific">Fulvivirga lutea</name>
    <dbReference type="NCBI Taxonomy" id="2810512"/>
    <lineage>
        <taxon>Bacteria</taxon>
        <taxon>Pseudomonadati</taxon>
        <taxon>Bacteroidota</taxon>
        <taxon>Cytophagia</taxon>
        <taxon>Cytophagales</taxon>
        <taxon>Fulvivirgaceae</taxon>
        <taxon>Fulvivirga</taxon>
    </lineage>
</organism>
<feature type="signal peptide" evidence="1">
    <location>
        <begin position="1"/>
        <end position="19"/>
    </location>
</feature>
<protein>
    <submittedName>
        <fullName evidence="2">Uncharacterized protein</fullName>
    </submittedName>
</protein>
<keyword evidence="3" id="KW-1185">Reference proteome</keyword>
<dbReference type="Proteomes" id="UP000662783">
    <property type="component" value="Chromosome"/>
</dbReference>
<keyword evidence="1" id="KW-0732">Signal</keyword>
<name>A0A974WI79_9BACT</name>
<accession>A0A974WI79</accession>